<feature type="compositionally biased region" description="Basic and acidic residues" evidence="1">
    <location>
        <begin position="591"/>
        <end position="606"/>
    </location>
</feature>
<reference evidence="2 3" key="1">
    <citation type="submission" date="2022-03" db="EMBL/GenBank/DDBJ databases">
        <title>Isotopic signatures of nitrous oxide derived from detoxification processes.</title>
        <authorList>
            <person name="Behrendt U."/>
            <person name="Buchen C."/>
            <person name="Well R."/>
            <person name="Ulrich A."/>
            <person name="Rohe L."/>
            <person name="Kolb S."/>
            <person name="Schloter M."/>
            <person name="Horn M.A."/>
            <person name="Augustin J."/>
        </authorList>
    </citation>
    <scope>NUCLEOTIDE SEQUENCE [LARGE SCALE GENOMIC DNA]</scope>
    <source>
        <strain evidence="2 3">S4-C24</strain>
    </source>
</reference>
<dbReference type="RefSeq" id="WP_241914626.1">
    <property type="nucleotide sequence ID" value="NZ_CP093326.1"/>
</dbReference>
<sequence>MTAWDPYAEAYPPRPDAELLRTHARTLDETAEGIVDAVELIESDWSGLEAVYTSPEAPQVYVAVKPVKTTAEEIKADTAAIKSAIEAFADWADTFKARYDALVVRWHGVRRRIASEGDDWREEEDLVNDDNQILKDANALAAEHMAAERACSNAITALYGGITLVETTQEGPATGQQAYGYSAEQLDSATGEGHIPWGQPTEWDKPWYRDAWDGVVSFGKGVWSGITGTVTGLWNMVNFTDGETFAATWKGIGQIALNVAIVSSPITAAVAESIGGPGTVKKAGEELLAVGKAAIHWDDWQRDPAYAAGATAFDLSAILLTAGGGAAAKVGGVANKVTAVSRAGGVASKVLDFSGLTKTAGVTTRALDFSSNLKFTAIDVTTSGFKTVTNTVRPYVSTAGHTITDGLRHASTGLRTGMDNLTTSVRSSADNFANALGGPRVATAGGGFTAPHRFDVEMPSSHSNSTMNFDADGPKPPSGQSGYTLPDRSAPPQYGQRIETPETNAGRGSAPETEATRTAPDAEAPRTAPDAEAPRNTADADAPRSTPDADAPRTAPDAETQPHTPDADAPQPARSDSAQQATDSDSPAAERAPEPEVSVRRHESGRPTEVVIDGETHAVFTRSDQIAVLPRSSNPANWADAESVLQRHLPESDLTRLDDLRGPDGKLPNEVIDNQLAGLIEREFGAPDGNWPKPPENASAVELALAPFTNRYYYDLTDSQATLIHDLRHAMGTGNADTLYQKVMSVDDAAQVLARTDKYPGSVGGFISQAADTARLTRAGEIVNGLRLDYWLDDAAGRRLAYQADKVDEVVAIRFQAKNDAAWENIGIPDWSNRERVGELRYDRAHAHQTNEPELPQDLERRKAEEANAYGLPVETAKDEAVWPNTGHGFTSSRVDGTPVLPELKVNGGTNLRDGAEMWRINSAGEETLVGVYDALNNRWARV</sequence>
<dbReference type="Proteomes" id="UP000829069">
    <property type="component" value="Chromosome"/>
</dbReference>
<feature type="region of interest" description="Disordered" evidence="1">
    <location>
        <begin position="452"/>
        <end position="616"/>
    </location>
</feature>
<gene>
    <name evidence="2" type="ORF">MNQ99_04735</name>
</gene>
<accession>A0ABY3WBW8</accession>
<evidence type="ECO:0000313" key="3">
    <source>
        <dbReference type="Proteomes" id="UP000829069"/>
    </source>
</evidence>
<protein>
    <submittedName>
        <fullName evidence="2">Uncharacterized protein</fullName>
    </submittedName>
</protein>
<dbReference type="EMBL" id="CP093326">
    <property type="protein sequence ID" value="UNK46668.1"/>
    <property type="molecule type" value="Genomic_DNA"/>
</dbReference>
<keyword evidence="3" id="KW-1185">Reference proteome</keyword>
<feature type="compositionally biased region" description="Low complexity" evidence="1">
    <location>
        <begin position="546"/>
        <end position="559"/>
    </location>
</feature>
<evidence type="ECO:0000256" key="1">
    <source>
        <dbReference type="SAM" id="MobiDB-lite"/>
    </source>
</evidence>
<name>A0ABY3WBW8_9MICC</name>
<feature type="compositionally biased region" description="Low complexity" evidence="1">
    <location>
        <begin position="575"/>
        <end position="589"/>
    </location>
</feature>
<proteinExistence type="predicted"/>
<organism evidence="2 3">
    <name type="scientific">Arthrobacter sulfonylureivorans</name>
    <dbReference type="NCBI Taxonomy" id="2486855"/>
    <lineage>
        <taxon>Bacteria</taxon>
        <taxon>Bacillati</taxon>
        <taxon>Actinomycetota</taxon>
        <taxon>Actinomycetes</taxon>
        <taxon>Micrococcales</taxon>
        <taxon>Micrococcaceae</taxon>
        <taxon>Arthrobacter</taxon>
    </lineage>
</organism>
<evidence type="ECO:0000313" key="2">
    <source>
        <dbReference type="EMBL" id="UNK46668.1"/>
    </source>
</evidence>